<dbReference type="EMBL" id="JAJNDC010000005">
    <property type="protein sequence ID" value="MCW9714309.1"/>
    <property type="molecule type" value="Genomic_DNA"/>
</dbReference>
<dbReference type="Proteomes" id="UP001207337">
    <property type="component" value="Unassembled WGS sequence"/>
</dbReference>
<sequence length="84" mass="9267">MSSKNRLKYIFVGVVLVLASFALADALGYFNEKPYTAVSHGSHDHYVPHDRDPDVSIDKFPQEEPGPGEKITPTGQIVPIEQSN</sequence>
<protein>
    <submittedName>
        <fullName evidence="3">Uncharacterized protein</fullName>
    </submittedName>
</protein>
<accession>A0ABT3Q2G3</accession>
<reference evidence="3 4" key="1">
    <citation type="submission" date="2021-11" db="EMBL/GenBank/DDBJ databases">
        <title>Aliifidinibius sp. nov., a new bacterium isolated from saline soil.</title>
        <authorList>
            <person name="Galisteo C."/>
            <person name="De La Haba R."/>
            <person name="Sanchez-Porro C."/>
            <person name="Ventosa A."/>
        </authorList>
    </citation>
    <scope>NUCLEOTIDE SEQUENCE [LARGE SCALE GENOMIC DNA]</scope>
    <source>
        <strain evidence="3 4">KACC 190600</strain>
    </source>
</reference>
<organism evidence="3 4">
    <name type="scientific">Fodinibius salicampi</name>
    <dbReference type="NCBI Taxonomy" id="1920655"/>
    <lineage>
        <taxon>Bacteria</taxon>
        <taxon>Pseudomonadati</taxon>
        <taxon>Balneolota</taxon>
        <taxon>Balneolia</taxon>
        <taxon>Balneolales</taxon>
        <taxon>Balneolaceae</taxon>
        <taxon>Fodinibius</taxon>
    </lineage>
</organism>
<feature type="signal peptide" evidence="2">
    <location>
        <begin position="1"/>
        <end position="24"/>
    </location>
</feature>
<evidence type="ECO:0000313" key="3">
    <source>
        <dbReference type="EMBL" id="MCW9714309.1"/>
    </source>
</evidence>
<comment type="caution">
    <text evidence="3">The sequence shown here is derived from an EMBL/GenBank/DDBJ whole genome shotgun (WGS) entry which is preliminary data.</text>
</comment>
<proteinExistence type="predicted"/>
<evidence type="ECO:0000256" key="1">
    <source>
        <dbReference type="SAM" id="MobiDB-lite"/>
    </source>
</evidence>
<gene>
    <name evidence="3" type="ORF">LQ318_15480</name>
</gene>
<keyword evidence="2" id="KW-0732">Signal</keyword>
<evidence type="ECO:0000256" key="2">
    <source>
        <dbReference type="SAM" id="SignalP"/>
    </source>
</evidence>
<dbReference type="RefSeq" id="WP_265791505.1">
    <property type="nucleotide sequence ID" value="NZ_BAABRS010000005.1"/>
</dbReference>
<keyword evidence="4" id="KW-1185">Reference proteome</keyword>
<name>A0ABT3Q2G3_9BACT</name>
<feature type="region of interest" description="Disordered" evidence="1">
    <location>
        <begin position="61"/>
        <end position="84"/>
    </location>
</feature>
<feature type="chain" id="PRO_5046979868" evidence="2">
    <location>
        <begin position="25"/>
        <end position="84"/>
    </location>
</feature>
<evidence type="ECO:0000313" key="4">
    <source>
        <dbReference type="Proteomes" id="UP001207337"/>
    </source>
</evidence>